<dbReference type="Proteomes" id="UP000219374">
    <property type="component" value="Unassembled WGS sequence"/>
</dbReference>
<feature type="chain" id="PRO_5013216375" description="Secreted protein" evidence="2">
    <location>
        <begin position="19"/>
        <end position="100"/>
    </location>
</feature>
<evidence type="ECO:0000256" key="2">
    <source>
        <dbReference type="SAM" id="SignalP"/>
    </source>
</evidence>
<proteinExistence type="predicted"/>
<dbReference type="AlphaFoldDB" id="A0A286D6Q2"/>
<evidence type="ECO:0000256" key="1">
    <source>
        <dbReference type="SAM" id="MobiDB-lite"/>
    </source>
</evidence>
<protein>
    <recommendedName>
        <fullName evidence="5">Secreted protein</fullName>
    </recommendedName>
</protein>
<sequence length="100" mass="10823">MLRALPILLLLWTCVAAAQNGRTPVPDNSTSCQELVEKSTEAGLQQSDRPRTAAVRNKYAQPAPPANTAAPVRGGGDDDDAPMTRPRAPKWHSFLPGMFR</sequence>
<keyword evidence="4" id="KW-1185">Reference proteome</keyword>
<gene>
    <name evidence="3" type="ORF">SAMN06296416_103243</name>
</gene>
<name>A0A286D6Q2_9GAMM</name>
<accession>A0A286D6Q2</accession>
<dbReference type="EMBL" id="OCND01000003">
    <property type="protein sequence ID" value="SOD54320.1"/>
    <property type="molecule type" value="Genomic_DNA"/>
</dbReference>
<evidence type="ECO:0000313" key="3">
    <source>
        <dbReference type="EMBL" id="SOD54320.1"/>
    </source>
</evidence>
<reference evidence="3 4" key="1">
    <citation type="submission" date="2017-09" db="EMBL/GenBank/DDBJ databases">
        <authorList>
            <person name="Ehlers B."/>
            <person name="Leendertz F.H."/>
        </authorList>
    </citation>
    <scope>NUCLEOTIDE SEQUENCE [LARGE SCALE GENOMIC DNA]</scope>
    <source>
        <strain evidence="3 4">CGMCC 1.10978</strain>
    </source>
</reference>
<organism evidence="3 4">
    <name type="scientific">Pseudoxanthomonas wuyuanensis</name>
    <dbReference type="NCBI Taxonomy" id="1073196"/>
    <lineage>
        <taxon>Bacteria</taxon>
        <taxon>Pseudomonadati</taxon>
        <taxon>Pseudomonadota</taxon>
        <taxon>Gammaproteobacteria</taxon>
        <taxon>Lysobacterales</taxon>
        <taxon>Lysobacteraceae</taxon>
        <taxon>Pseudoxanthomonas</taxon>
    </lineage>
</organism>
<keyword evidence="2" id="KW-0732">Signal</keyword>
<evidence type="ECO:0000313" key="4">
    <source>
        <dbReference type="Proteomes" id="UP000219374"/>
    </source>
</evidence>
<feature type="region of interest" description="Disordered" evidence="1">
    <location>
        <begin position="36"/>
        <end position="100"/>
    </location>
</feature>
<feature type="signal peptide" evidence="2">
    <location>
        <begin position="1"/>
        <end position="18"/>
    </location>
</feature>
<dbReference type="RefSeq" id="WP_097121547.1">
    <property type="nucleotide sequence ID" value="NZ_OCND01000003.1"/>
</dbReference>
<evidence type="ECO:0008006" key="5">
    <source>
        <dbReference type="Google" id="ProtNLM"/>
    </source>
</evidence>
<dbReference type="OrthoDB" id="5988501at2"/>